<evidence type="ECO:0000256" key="6">
    <source>
        <dbReference type="ARBA" id="ARBA00038273"/>
    </source>
</evidence>
<evidence type="ECO:0000256" key="1">
    <source>
        <dbReference type="ARBA" id="ARBA00004273"/>
    </source>
</evidence>
<evidence type="ECO:0000256" key="2">
    <source>
        <dbReference type="ARBA" id="ARBA00022792"/>
    </source>
</evidence>
<dbReference type="AlphaFoldDB" id="A0A9P0QPX3"/>
<dbReference type="InterPro" id="IPR002060">
    <property type="entry name" value="Squ/phyt_synthse"/>
</dbReference>
<dbReference type="EMBL" id="CAKXYY010000007">
    <property type="protein sequence ID" value="CAH2352563.1"/>
    <property type="molecule type" value="Genomic_DNA"/>
</dbReference>
<dbReference type="GO" id="GO:0005743">
    <property type="term" value="C:mitochondrial inner membrane"/>
    <property type="evidence" value="ECO:0007669"/>
    <property type="project" value="UniProtKB-SubCell"/>
</dbReference>
<sequence>MAAVDLSSSNTPSFQLLGIHCAEFLHIRTKMLSGANLASIPLKRSFKRPSQSCVSIRFSSSVYNARENVNQLLEVSDRSSYILAQYIPEPARDAFLAIRAFNLEINKINDGGSNRQSTASKASSQLSSTLGISTIDVKFKFWSDLLSKIFQDPYSETTIGEPIAILLREALRNDLNLDIVYFHQFLQTRRHFLKTKTFQTAQDICSFGEGTYSQLNYLTQGLLLSPSISPSTISLLEYSPTLQSKVTDIAAHIGQATAISSMILGVEYYSKSRNQVTLPVDLMTKYELSQEDVFRITQGHSSSDSEDVREKLKSVVYDTAIVANDHILTARSKLGQVRDEIKEVVKENASKNSKLREFSKKWKAGIPDVIFTPFLVSIPTSLYLEKLEKCDFDILNKKMQQKEWKLAYRSYMGYHKRRI</sequence>
<comment type="similarity">
    <text evidence="6">Belongs to the NDUFAF6 family.</text>
</comment>
<keyword evidence="3" id="KW-0809">Transit peptide</keyword>
<dbReference type="InterPro" id="IPR008949">
    <property type="entry name" value="Isoprenoid_synthase_dom_sf"/>
</dbReference>
<dbReference type="OrthoDB" id="270318at2759"/>
<dbReference type="SUPFAM" id="SSF48576">
    <property type="entry name" value="Terpenoid synthases"/>
    <property type="match status" value="1"/>
</dbReference>
<comment type="caution">
    <text evidence="7">The sequence shown here is derived from an EMBL/GenBank/DDBJ whole genome shotgun (WGS) entry which is preliminary data.</text>
</comment>
<keyword evidence="2" id="KW-0999">Mitochondrion inner membrane</keyword>
<evidence type="ECO:0000256" key="4">
    <source>
        <dbReference type="ARBA" id="ARBA00023128"/>
    </source>
</evidence>
<name>A0A9P0QPX3_9ASCO</name>
<evidence type="ECO:0000256" key="5">
    <source>
        <dbReference type="ARBA" id="ARBA00023136"/>
    </source>
</evidence>
<dbReference type="Gene3D" id="1.10.600.10">
    <property type="entry name" value="Farnesyl Diphosphate Synthase"/>
    <property type="match status" value="1"/>
</dbReference>
<comment type="subcellular location">
    <subcellularLocation>
        <location evidence="1">Mitochondrion inner membrane</location>
    </subcellularLocation>
</comment>
<evidence type="ECO:0000256" key="3">
    <source>
        <dbReference type="ARBA" id="ARBA00022946"/>
    </source>
</evidence>
<dbReference type="PANTHER" id="PTHR21181:SF13">
    <property type="entry name" value="NADH DEHYDROGENASE (UBIQUINONE) COMPLEX I, ASSEMBLY FACTOR 6"/>
    <property type="match status" value="1"/>
</dbReference>
<gene>
    <name evidence="7" type="ORF">CLIB1423_07S02410</name>
</gene>
<dbReference type="PANTHER" id="PTHR21181">
    <property type="match status" value="1"/>
</dbReference>
<dbReference type="Pfam" id="PF00494">
    <property type="entry name" value="SQS_PSY"/>
    <property type="match status" value="1"/>
</dbReference>
<accession>A0A9P0QPX3</accession>
<keyword evidence="8" id="KW-1185">Reference proteome</keyword>
<keyword evidence="4" id="KW-0496">Mitochondrion</keyword>
<evidence type="ECO:0000313" key="7">
    <source>
        <dbReference type="EMBL" id="CAH2352563.1"/>
    </source>
</evidence>
<keyword evidence="5" id="KW-0472">Membrane</keyword>
<dbReference type="Proteomes" id="UP000837801">
    <property type="component" value="Unassembled WGS sequence"/>
</dbReference>
<organism evidence="7 8">
    <name type="scientific">[Candida] railenensis</name>
    <dbReference type="NCBI Taxonomy" id="45579"/>
    <lineage>
        <taxon>Eukaryota</taxon>
        <taxon>Fungi</taxon>
        <taxon>Dikarya</taxon>
        <taxon>Ascomycota</taxon>
        <taxon>Saccharomycotina</taxon>
        <taxon>Pichiomycetes</taxon>
        <taxon>Debaryomycetaceae</taxon>
        <taxon>Kurtzmaniella</taxon>
    </lineage>
</organism>
<proteinExistence type="inferred from homology"/>
<reference evidence="7" key="1">
    <citation type="submission" date="2022-03" db="EMBL/GenBank/DDBJ databases">
        <authorList>
            <person name="Legras J.-L."/>
            <person name="Devillers H."/>
            <person name="Grondin C."/>
        </authorList>
    </citation>
    <scope>NUCLEOTIDE SEQUENCE</scope>
    <source>
        <strain evidence="7">CLIB 1423</strain>
    </source>
</reference>
<evidence type="ECO:0000313" key="8">
    <source>
        <dbReference type="Proteomes" id="UP000837801"/>
    </source>
</evidence>
<protein>
    <submittedName>
        <fullName evidence="7">Uncharacterized protein</fullName>
    </submittedName>
</protein>
<dbReference type="GO" id="GO:0032981">
    <property type="term" value="P:mitochondrial respiratory chain complex I assembly"/>
    <property type="evidence" value="ECO:0007669"/>
    <property type="project" value="TreeGrafter"/>
</dbReference>